<gene>
    <name evidence="2" type="ORF">LI90_2474</name>
</gene>
<feature type="compositionally biased region" description="Basic and acidic residues" evidence="1">
    <location>
        <begin position="19"/>
        <end position="47"/>
    </location>
</feature>
<dbReference type="RefSeq" id="WP_066887937.1">
    <property type="nucleotide sequence ID" value="NZ_LAXD01000001.1"/>
</dbReference>
<protein>
    <submittedName>
        <fullName evidence="2">Uncharacterized protein</fullName>
    </submittedName>
</protein>
<evidence type="ECO:0000256" key="1">
    <source>
        <dbReference type="SAM" id="MobiDB-lite"/>
    </source>
</evidence>
<feature type="compositionally biased region" description="Acidic residues" evidence="1">
    <location>
        <begin position="7"/>
        <end position="18"/>
    </location>
</feature>
<dbReference type="PATRIC" id="fig|1469144.10.peg.2680"/>
<feature type="region of interest" description="Disordered" evidence="1">
    <location>
        <begin position="1"/>
        <end position="47"/>
    </location>
</feature>
<accession>A0A132MUC3</accession>
<keyword evidence="3" id="KW-1185">Reference proteome</keyword>
<comment type="caution">
    <text evidence="2">The sequence shown here is derived from an EMBL/GenBank/DDBJ whole genome shotgun (WGS) entry which is preliminary data.</text>
</comment>
<evidence type="ECO:0000313" key="3">
    <source>
        <dbReference type="Proteomes" id="UP000070188"/>
    </source>
</evidence>
<dbReference type="EMBL" id="LAXD01000001">
    <property type="protein sequence ID" value="KWX01443.1"/>
    <property type="molecule type" value="Genomic_DNA"/>
</dbReference>
<name>A0A132MUC3_9ACTN</name>
<reference evidence="3" key="1">
    <citation type="submission" date="2015-04" db="EMBL/GenBank/DDBJ databases">
        <title>Physiological reanalysis, assessment of diazotrophy, and genome sequences of multiple isolates of Streptomyces thermoautotrophicus.</title>
        <authorList>
            <person name="MacKellar D.C."/>
            <person name="Lieber L."/>
            <person name="Norman J."/>
            <person name="Bolger A."/>
            <person name="Tobin C."/>
            <person name="Murray J.W."/>
            <person name="Chang R."/>
            <person name="Ford T."/>
            <person name="Nguyen P.Q."/>
            <person name="Woodward J."/>
            <person name="Permingeat H."/>
            <person name="Joshi N.S."/>
            <person name="Silver P.A."/>
            <person name="Usadel B."/>
            <person name="Rutherford A.W."/>
            <person name="Friesen M."/>
            <person name="Prell J."/>
        </authorList>
    </citation>
    <scope>NUCLEOTIDE SEQUENCE [LARGE SCALE GENOMIC DNA]</scope>
    <source>
        <strain evidence="3">H1</strain>
    </source>
</reference>
<proteinExistence type="predicted"/>
<feature type="region of interest" description="Disordered" evidence="1">
    <location>
        <begin position="61"/>
        <end position="83"/>
    </location>
</feature>
<dbReference type="AlphaFoldDB" id="A0A132MUC3"/>
<dbReference type="Proteomes" id="UP000070188">
    <property type="component" value="Unassembled WGS sequence"/>
</dbReference>
<evidence type="ECO:0000313" key="2">
    <source>
        <dbReference type="EMBL" id="KWX01443.1"/>
    </source>
</evidence>
<organism evidence="2 3">
    <name type="scientific">Carbonactinospora thermoautotrophica</name>
    <dbReference type="NCBI Taxonomy" id="1469144"/>
    <lineage>
        <taxon>Bacteria</taxon>
        <taxon>Bacillati</taxon>
        <taxon>Actinomycetota</taxon>
        <taxon>Actinomycetes</taxon>
        <taxon>Kitasatosporales</taxon>
        <taxon>Carbonactinosporaceae</taxon>
        <taxon>Carbonactinospora</taxon>
    </lineage>
</organism>
<sequence>MEHQGELVEDEGGPEPEDDTGHLRKGFHTDAGEGKQASRDQEQDARENLRRAIVRVVNAKARDATWWGEATPPPSGSARGSRT</sequence>